<feature type="signal peptide" evidence="2">
    <location>
        <begin position="1"/>
        <end position="27"/>
    </location>
</feature>
<feature type="compositionally biased region" description="Low complexity" evidence="1">
    <location>
        <begin position="51"/>
        <end position="60"/>
    </location>
</feature>
<accession>A0A9D9ICG7</accession>
<gene>
    <name evidence="3" type="ORF">IAA72_09905</name>
</gene>
<dbReference type="Proteomes" id="UP000810292">
    <property type="component" value="Unassembled WGS sequence"/>
</dbReference>
<dbReference type="EMBL" id="JADIMF010000158">
    <property type="protein sequence ID" value="MBO8470077.1"/>
    <property type="molecule type" value="Genomic_DNA"/>
</dbReference>
<feature type="chain" id="PRO_5038855783" description="Lipoprotein" evidence="2">
    <location>
        <begin position="28"/>
        <end position="263"/>
    </location>
</feature>
<dbReference type="PROSITE" id="PS51257">
    <property type="entry name" value="PROKAR_LIPOPROTEIN"/>
    <property type="match status" value="1"/>
</dbReference>
<sequence length="263" mass="28571">MRKLSFIFVCLLLAVLIAITGCSFNPAGDSSQETEETQPGTPSDTPEENPENTPSEDNPSTAPGEDDTPSGGGDNSDKPNSPTFTRDEQERILDLNFEATMLAINEWVRSEGYADIPTPPEASTTTHVITDSYKITGNTLDLTLSVTGYEHKDGTDTLIITNGKVGLVMIYDVQIPADVDDQLKWCFTNNESAIMSMRTSLDNEITFNEYSGLTTTGGYDLLKQEASDFKLNGKVVEGYDPPVTSHEEVPGYGTPTPSPEEIL</sequence>
<name>A0A9D9ICG7_9SPIO</name>
<evidence type="ECO:0000256" key="1">
    <source>
        <dbReference type="SAM" id="MobiDB-lite"/>
    </source>
</evidence>
<organism evidence="3 4">
    <name type="scientific">Candidatus Ornithospirochaeta stercoravium</name>
    <dbReference type="NCBI Taxonomy" id="2840897"/>
    <lineage>
        <taxon>Bacteria</taxon>
        <taxon>Pseudomonadati</taxon>
        <taxon>Spirochaetota</taxon>
        <taxon>Spirochaetia</taxon>
        <taxon>Spirochaetales</taxon>
        <taxon>Spirochaetaceae</taxon>
        <taxon>Spirochaetaceae incertae sedis</taxon>
        <taxon>Candidatus Ornithospirochaeta</taxon>
    </lineage>
</organism>
<keyword evidence="2" id="KW-0732">Signal</keyword>
<proteinExistence type="predicted"/>
<evidence type="ECO:0000313" key="3">
    <source>
        <dbReference type="EMBL" id="MBO8470077.1"/>
    </source>
</evidence>
<feature type="region of interest" description="Disordered" evidence="1">
    <location>
        <begin position="240"/>
        <end position="263"/>
    </location>
</feature>
<protein>
    <recommendedName>
        <fullName evidence="5">Lipoprotein</fullName>
    </recommendedName>
</protein>
<evidence type="ECO:0000313" key="4">
    <source>
        <dbReference type="Proteomes" id="UP000810292"/>
    </source>
</evidence>
<feature type="region of interest" description="Disordered" evidence="1">
    <location>
        <begin position="27"/>
        <end position="86"/>
    </location>
</feature>
<dbReference type="AlphaFoldDB" id="A0A9D9ICG7"/>
<comment type="caution">
    <text evidence="3">The sequence shown here is derived from an EMBL/GenBank/DDBJ whole genome shotgun (WGS) entry which is preliminary data.</text>
</comment>
<evidence type="ECO:0008006" key="5">
    <source>
        <dbReference type="Google" id="ProtNLM"/>
    </source>
</evidence>
<evidence type="ECO:0000256" key="2">
    <source>
        <dbReference type="SAM" id="SignalP"/>
    </source>
</evidence>
<reference evidence="3" key="1">
    <citation type="submission" date="2020-10" db="EMBL/GenBank/DDBJ databases">
        <authorList>
            <person name="Gilroy R."/>
        </authorList>
    </citation>
    <scope>NUCLEOTIDE SEQUENCE</scope>
    <source>
        <strain evidence="3">14700</strain>
    </source>
</reference>
<reference evidence="3" key="2">
    <citation type="journal article" date="2021" name="PeerJ">
        <title>Extensive microbial diversity within the chicken gut microbiome revealed by metagenomics and culture.</title>
        <authorList>
            <person name="Gilroy R."/>
            <person name="Ravi A."/>
            <person name="Getino M."/>
            <person name="Pursley I."/>
            <person name="Horton D.L."/>
            <person name="Alikhan N.F."/>
            <person name="Baker D."/>
            <person name="Gharbi K."/>
            <person name="Hall N."/>
            <person name="Watson M."/>
            <person name="Adriaenssens E.M."/>
            <person name="Foster-Nyarko E."/>
            <person name="Jarju S."/>
            <person name="Secka A."/>
            <person name="Antonio M."/>
            <person name="Oren A."/>
            <person name="Chaudhuri R.R."/>
            <person name="La Ragione R."/>
            <person name="Hildebrand F."/>
            <person name="Pallen M.J."/>
        </authorList>
    </citation>
    <scope>NUCLEOTIDE SEQUENCE</scope>
    <source>
        <strain evidence="3">14700</strain>
    </source>
</reference>